<dbReference type="InterPro" id="IPR036452">
    <property type="entry name" value="Ribo_hydro-like"/>
</dbReference>
<accession>X0TI11</accession>
<feature type="domain" description="Inosine/uridine-preferring nucleoside hydrolase" evidence="3">
    <location>
        <begin position="1"/>
        <end position="275"/>
    </location>
</feature>
<proteinExistence type="predicted"/>
<dbReference type="InterPro" id="IPR001910">
    <property type="entry name" value="Inosine/uridine_hydrolase_dom"/>
</dbReference>
<dbReference type="SUPFAM" id="SSF53590">
    <property type="entry name" value="Nucleoside hydrolase"/>
    <property type="match status" value="1"/>
</dbReference>
<dbReference type="GO" id="GO:0006152">
    <property type="term" value="P:purine nucleoside catabolic process"/>
    <property type="evidence" value="ECO:0007669"/>
    <property type="project" value="TreeGrafter"/>
</dbReference>
<dbReference type="InterPro" id="IPR023186">
    <property type="entry name" value="IUNH"/>
</dbReference>
<protein>
    <recommendedName>
        <fullName evidence="3">Inosine/uridine-preferring nucleoside hydrolase domain-containing protein</fullName>
    </recommendedName>
</protein>
<evidence type="ECO:0000313" key="4">
    <source>
        <dbReference type="EMBL" id="GAF87777.1"/>
    </source>
</evidence>
<dbReference type="AlphaFoldDB" id="X0TI11"/>
<reference evidence="4" key="1">
    <citation type="journal article" date="2014" name="Front. Microbiol.">
        <title>High frequency of phylogenetically diverse reductive dehalogenase-homologous genes in deep subseafloor sedimentary metagenomes.</title>
        <authorList>
            <person name="Kawai M."/>
            <person name="Futagami T."/>
            <person name="Toyoda A."/>
            <person name="Takaki Y."/>
            <person name="Nishi S."/>
            <person name="Hori S."/>
            <person name="Arai W."/>
            <person name="Tsubouchi T."/>
            <person name="Morono Y."/>
            <person name="Uchiyama I."/>
            <person name="Ito T."/>
            <person name="Fujiyama A."/>
            <person name="Inagaki F."/>
            <person name="Takami H."/>
        </authorList>
    </citation>
    <scope>NUCLEOTIDE SEQUENCE</scope>
    <source>
        <strain evidence="4">Expedition CK06-06</strain>
    </source>
</reference>
<evidence type="ECO:0000256" key="2">
    <source>
        <dbReference type="ARBA" id="ARBA00023295"/>
    </source>
</evidence>
<feature type="non-terminal residue" evidence="4">
    <location>
        <position position="279"/>
    </location>
</feature>
<evidence type="ECO:0000256" key="1">
    <source>
        <dbReference type="ARBA" id="ARBA00022801"/>
    </source>
</evidence>
<dbReference type="GO" id="GO:0005829">
    <property type="term" value="C:cytosol"/>
    <property type="evidence" value="ECO:0007669"/>
    <property type="project" value="TreeGrafter"/>
</dbReference>
<gene>
    <name evidence="4" type="ORF">S01H1_25181</name>
</gene>
<dbReference type="EMBL" id="BARS01015181">
    <property type="protein sequence ID" value="GAF87777.1"/>
    <property type="molecule type" value="Genomic_DNA"/>
</dbReference>
<evidence type="ECO:0000259" key="3">
    <source>
        <dbReference type="Pfam" id="PF01156"/>
    </source>
</evidence>
<organism evidence="4">
    <name type="scientific">marine sediment metagenome</name>
    <dbReference type="NCBI Taxonomy" id="412755"/>
    <lineage>
        <taxon>unclassified sequences</taxon>
        <taxon>metagenomes</taxon>
        <taxon>ecological metagenomes</taxon>
    </lineage>
</organism>
<name>X0TI11_9ZZZZ</name>
<dbReference type="Gene3D" id="3.90.245.10">
    <property type="entry name" value="Ribonucleoside hydrolase-like"/>
    <property type="match status" value="1"/>
</dbReference>
<keyword evidence="1" id="KW-0378">Hydrolase</keyword>
<keyword evidence="2" id="KW-0326">Glycosidase</keyword>
<comment type="caution">
    <text evidence="4">The sequence shown here is derived from an EMBL/GenBank/DDBJ whole genome shotgun (WGS) entry which is preliminary data.</text>
</comment>
<sequence>MILDVDPGIDDAMALCMALFDSRLEVTAITAVGGNVSPQSATRNVQAIIEQLDPPRWPRLGIASEPEEGLPVDGRHLHGIDGLGGANFQVAELRTPHPSEKIICDQVRAAPEEVTIIALGPLTNVARAFQRDPELPSLVGQVVMMGGTIAGPGNITPAAEFNVYCDPASARAVFRSHCTKTLIPLDVTNRVELSYDLFNQLPDETTKVGRFLRKILPPAFRAYRQEFGVEGIHVHDSVTLMAAIYPDLFTTEEMAGDVETSGELTAGATIFDRRRVPAW</sequence>
<dbReference type="Pfam" id="PF01156">
    <property type="entry name" value="IU_nuc_hydro"/>
    <property type="match status" value="1"/>
</dbReference>
<dbReference type="PANTHER" id="PTHR12304">
    <property type="entry name" value="INOSINE-URIDINE PREFERRING NUCLEOSIDE HYDROLASE"/>
    <property type="match status" value="1"/>
</dbReference>
<dbReference type="PANTHER" id="PTHR12304:SF4">
    <property type="entry name" value="URIDINE NUCLEOSIDASE"/>
    <property type="match status" value="1"/>
</dbReference>
<dbReference type="GO" id="GO:0008477">
    <property type="term" value="F:purine nucleosidase activity"/>
    <property type="evidence" value="ECO:0007669"/>
    <property type="project" value="TreeGrafter"/>
</dbReference>